<dbReference type="Pfam" id="PF00955">
    <property type="entry name" value="HCO3_cotransp"/>
    <property type="match status" value="1"/>
</dbReference>
<evidence type="ECO:0000256" key="10">
    <source>
        <dbReference type="ARBA" id="ARBA00023136"/>
    </source>
</evidence>
<keyword evidence="7 13" id="KW-0812">Transmembrane</keyword>
<dbReference type="InterPro" id="IPR029215">
    <property type="entry name" value="HMG_box_5"/>
</dbReference>
<feature type="transmembrane region" description="Helical" evidence="13">
    <location>
        <begin position="749"/>
        <end position="780"/>
    </location>
</feature>
<name>A0AA88NPA4_TACVA</name>
<dbReference type="PROSITE" id="PS50118">
    <property type="entry name" value="HMG_BOX_2"/>
    <property type="match status" value="5"/>
</dbReference>
<feature type="transmembrane region" description="Helical" evidence="13">
    <location>
        <begin position="893"/>
        <end position="911"/>
    </location>
</feature>
<evidence type="ECO:0000313" key="18">
    <source>
        <dbReference type="Proteomes" id="UP001187315"/>
    </source>
</evidence>
<dbReference type="InterPro" id="IPR003020">
    <property type="entry name" value="HCO3_transpt_euk"/>
</dbReference>
<evidence type="ECO:0000256" key="1">
    <source>
        <dbReference type="ARBA" id="ARBA00004651"/>
    </source>
</evidence>
<feature type="domain" description="HMG box" evidence="16">
    <location>
        <begin position="1814"/>
        <end position="1880"/>
    </location>
</feature>
<evidence type="ECO:0000256" key="9">
    <source>
        <dbReference type="ARBA" id="ARBA00023065"/>
    </source>
</evidence>
<dbReference type="FunFam" id="1.10.287.570:FF:000001">
    <property type="entry name" value="Anion exchange protein"/>
    <property type="match status" value="1"/>
</dbReference>
<feature type="DNA-binding region" description="HMG box" evidence="12">
    <location>
        <begin position="1814"/>
        <end position="1880"/>
    </location>
</feature>
<keyword evidence="6" id="KW-0039">Anion exchange</keyword>
<dbReference type="Pfam" id="PF07565">
    <property type="entry name" value="Band_3_cyto"/>
    <property type="match status" value="1"/>
</dbReference>
<evidence type="ECO:0000256" key="3">
    <source>
        <dbReference type="ARBA" id="ARBA00022448"/>
    </source>
</evidence>
<dbReference type="GO" id="GO:0051453">
    <property type="term" value="P:regulation of intracellular pH"/>
    <property type="evidence" value="ECO:0007669"/>
    <property type="project" value="TreeGrafter"/>
</dbReference>
<feature type="domain" description="HMG box" evidence="16">
    <location>
        <begin position="1723"/>
        <end position="1790"/>
    </location>
</feature>
<feature type="coiled-coil region" evidence="14">
    <location>
        <begin position="1851"/>
        <end position="1878"/>
    </location>
</feature>
<evidence type="ECO:0000256" key="2">
    <source>
        <dbReference type="ARBA" id="ARBA00010993"/>
    </source>
</evidence>
<dbReference type="GO" id="GO:0016324">
    <property type="term" value="C:apical plasma membrane"/>
    <property type="evidence" value="ECO:0007669"/>
    <property type="project" value="TreeGrafter"/>
</dbReference>
<keyword evidence="12" id="KW-0238">DNA-binding</keyword>
<dbReference type="Gene3D" id="3.40.930.10">
    <property type="entry name" value="Mannitol-specific EII, Chain A"/>
    <property type="match status" value="1"/>
</dbReference>
<dbReference type="GO" id="GO:0003677">
    <property type="term" value="F:DNA binding"/>
    <property type="evidence" value="ECO:0007669"/>
    <property type="project" value="UniProtKB-UniRule"/>
</dbReference>
<evidence type="ECO:0000256" key="6">
    <source>
        <dbReference type="ARBA" id="ARBA00022681"/>
    </source>
</evidence>
<evidence type="ECO:0000256" key="13">
    <source>
        <dbReference type="RuleBase" id="RU362035"/>
    </source>
</evidence>
<dbReference type="CDD" id="cd21998">
    <property type="entry name" value="HMG-box_UBF1_rpt1-like"/>
    <property type="match status" value="1"/>
</dbReference>
<comment type="similarity">
    <text evidence="2 13">Belongs to the anion exchanger (TC 2.A.31) family.</text>
</comment>
<dbReference type="GO" id="GO:0005634">
    <property type="term" value="C:nucleus"/>
    <property type="evidence" value="ECO:0007669"/>
    <property type="project" value="UniProtKB-UniRule"/>
</dbReference>
<feature type="compositionally biased region" description="Basic and acidic residues" evidence="15">
    <location>
        <begin position="1692"/>
        <end position="1701"/>
    </location>
</feature>
<keyword evidence="3 13" id="KW-0813">Transport</keyword>
<keyword evidence="4" id="KW-0050">Antiport</keyword>
<dbReference type="NCBIfam" id="TIGR00834">
    <property type="entry name" value="ae"/>
    <property type="match status" value="1"/>
</dbReference>
<dbReference type="GO" id="GO:0015701">
    <property type="term" value="P:bicarbonate transport"/>
    <property type="evidence" value="ECO:0007669"/>
    <property type="project" value="TreeGrafter"/>
</dbReference>
<feature type="transmembrane region" description="Helical" evidence="13">
    <location>
        <begin position="800"/>
        <end position="825"/>
    </location>
</feature>
<feature type="transmembrane region" description="Helical" evidence="13">
    <location>
        <begin position="715"/>
        <end position="737"/>
    </location>
</feature>
<feature type="region of interest" description="Disordered" evidence="15">
    <location>
        <begin position="1690"/>
        <end position="1730"/>
    </location>
</feature>
<evidence type="ECO:0000313" key="17">
    <source>
        <dbReference type="EMBL" id="KAK2860740.1"/>
    </source>
</evidence>
<dbReference type="PROSITE" id="PS00220">
    <property type="entry name" value="ANION_EXCHANGER_2"/>
    <property type="match status" value="1"/>
</dbReference>
<evidence type="ECO:0000259" key="16">
    <source>
        <dbReference type="PROSITE" id="PS50118"/>
    </source>
</evidence>
<dbReference type="InterPro" id="IPR013769">
    <property type="entry name" value="Band3_cytoplasmic_dom"/>
</dbReference>
<dbReference type="InterPro" id="IPR001717">
    <property type="entry name" value="Anion_exchange"/>
</dbReference>
<feature type="compositionally biased region" description="Acidic residues" evidence="15">
    <location>
        <begin position="124"/>
        <end position="137"/>
    </location>
</feature>
<dbReference type="Gene3D" id="1.10.287.570">
    <property type="entry name" value="Helical hairpin bin"/>
    <property type="match status" value="1"/>
</dbReference>
<dbReference type="Proteomes" id="UP001187315">
    <property type="component" value="Unassembled WGS sequence"/>
</dbReference>
<feature type="transmembrane region" description="Helical" evidence="13">
    <location>
        <begin position="1024"/>
        <end position="1048"/>
    </location>
</feature>
<evidence type="ECO:0000256" key="8">
    <source>
        <dbReference type="ARBA" id="ARBA00022989"/>
    </source>
</evidence>
<evidence type="ECO:0000256" key="4">
    <source>
        <dbReference type="ARBA" id="ARBA00022449"/>
    </source>
</evidence>
<dbReference type="InterPro" id="IPR036910">
    <property type="entry name" value="HMG_box_dom_sf"/>
</dbReference>
<feature type="compositionally biased region" description="Basic and acidic residues" evidence="15">
    <location>
        <begin position="653"/>
        <end position="667"/>
    </location>
</feature>
<dbReference type="PANTHER" id="PTHR11453">
    <property type="entry name" value="ANION EXCHANGE PROTEIN"/>
    <property type="match status" value="1"/>
</dbReference>
<feature type="domain" description="HMG box" evidence="16">
    <location>
        <begin position="1491"/>
        <end position="1559"/>
    </location>
</feature>
<evidence type="ECO:0000256" key="14">
    <source>
        <dbReference type="SAM" id="Coils"/>
    </source>
</evidence>
<dbReference type="PANTHER" id="PTHR11453:SF14">
    <property type="entry name" value="ANION EXCHANGE PROTEIN 2"/>
    <property type="match status" value="1"/>
</dbReference>
<dbReference type="GO" id="GO:0016323">
    <property type="term" value="C:basolateral plasma membrane"/>
    <property type="evidence" value="ECO:0007669"/>
    <property type="project" value="TreeGrafter"/>
</dbReference>
<keyword evidence="9 13" id="KW-0406">Ion transport</keyword>
<evidence type="ECO:0000256" key="15">
    <source>
        <dbReference type="SAM" id="MobiDB-lite"/>
    </source>
</evidence>
<feature type="domain" description="HMG box" evidence="16">
    <location>
        <begin position="1407"/>
        <end position="1475"/>
    </location>
</feature>
<dbReference type="CDD" id="cd21999">
    <property type="entry name" value="HMG-box_UBF1_rpt2"/>
    <property type="match status" value="1"/>
</dbReference>
<dbReference type="InterPro" id="IPR009071">
    <property type="entry name" value="HMG_box_dom"/>
</dbReference>
<keyword evidence="8 13" id="KW-1133">Transmembrane helix</keyword>
<evidence type="ECO:0000256" key="7">
    <source>
        <dbReference type="ARBA" id="ARBA00022692"/>
    </source>
</evidence>
<dbReference type="InterPro" id="IPR011531">
    <property type="entry name" value="HCO3_transpt-like_TM_dom"/>
</dbReference>
<organism evidence="17 18">
    <name type="scientific">Tachysurus vachellii</name>
    <name type="common">Darkbarbel catfish</name>
    <name type="synonym">Pelteobagrus vachellii</name>
    <dbReference type="NCBI Taxonomy" id="175792"/>
    <lineage>
        <taxon>Eukaryota</taxon>
        <taxon>Metazoa</taxon>
        <taxon>Chordata</taxon>
        <taxon>Craniata</taxon>
        <taxon>Vertebrata</taxon>
        <taxon>Euteleostomi</taxon>
        <taxon>Actinopterygii</taxon>
        <taxon>Neopterygii</taxon>
        <taxon>Teleostei</taxon>
        <taxon>Ostariophysi</taxon>
        <taxon>Siluriformes</taxon>
        <taxon>Bagridae</taxon>
        <taxon>Tachysurus</taxon>
    </lineage>
</organism>
<feature type="DNA-binding region" description="HMG box" evidence="12">
    <location>
        <begin position="1591"/>
        <end position="1655"/>
    </location>
</feature>
<protein>
    <recommendedName>
        <fullName evidence="13">Anion exchange protein</fullName>
    </recommendedName>
</protein>
<feature type="region of interest" description="Disordered" evidence="15">
    <location>
        <begin position="653"/>
        <end position="683"/>
    </location>
</feature>
<dbReference type="InterPro" id="IPR016152">
    <property type="entry name" value="PTrfase/Anion_transptr"/>
</dbReference>
<feature type="DNA-binding region" description="HMG box" evidence="12">
    <location>
        <begin position="1491"/>
        <end position="1559"/>
    </location>
</feature>
<feature type="region of interest" description="Disordered" evidence="15">
    <location>
        <begin position="1"/>
        <end position="44"/>
    </location>
</feature>
<evidence type="ECO:0000256" key="11">
    <source>
        <dbReference type="ARBA" id="ARBA00049347"/>
    </source>
</evidence>
<feature type="transmembrane region" description="Helical" evidence="13">
    <location>
        <begin position="984"/>
        <end position="1003"/>
    </location>
</feature>
<dbReference type="CDD" id="cd22002">
    <property type="entry name" value="HMG-box_UBF1_rpt5"/>
    <property type="match status" value="1"/>
</dbReference>
<feature type="compositionally biased region" description="Acidic residues" evidence="15">
    <location>
        <begin position="1957"/>
        <end position="1994"/>
    </location>
</feature>
<gene>
    <name evidence="17" type="ORF">Q7C36_004906</name>
</gene>
<feature type="compositionally biased region" description="Low complexity" evidence="15">
    <location>
        <begin position="1917"/>
        <end position="1927"/>
    </location>
</feature>
<reference evidence="17" key="1">
    <citation type="submission" date="2023-08" db="EMBL/GenBank/DDBJ databases">
        <title>Pelteobagrus vachellii genome.</title>
        <authorList>
            <person name="Liu H."/>
        </authorList>
    </citation>
    <scope>NUCLEOTIDE SEQUENCE</scope>
    <source>
        <strain evidence="17">PRFRI_2022a</strain>
        <tissue evidence="17">Muscle</tissue>
    </source>
</reference>
<feature type="coiled-coil region" evidence="14">
    <location>
        <begin position="1457"/>
        <end position="1484"/>
    </location>
</feature>
<evidence type="ECO:0000256" key="12">
    <source>
        <dbReference type="PROSITE-ProRule" id="PRU00267"/>
    </source>
</evidence>
<evidence type="ECO:0000256" key="5">
    <source>
        <dbReference type="ARBA" id="ARBA00022475"/>
    </source>
</evidence>
<accession>A0AA88NPA4</accession>
<dbReference type="InterPro" id="IPR018241">
    <property type="entry name" value="Anion_exchange_CS"/>
</dbReference>
<feature type="DNA-binding region" description="HMG box" evidence="12">
    <location>
        <begin position="1407"/>
        <end position="1475"/>
    </location>
</feature>
<comment type="subcellular location">
    <subcellularLocation>
        <location evidence="1">Cell membrane</location>
        <topology evidence="1">Multi-pass membrane protein</topology>
    </subcellularLocation>
    <subcellularLocation>
        <location evidence="13">Membrane</location>
        <topology evidence="13">Multi-pass membrane protein</topology>
    </subcellularLocation>
</comment>
<keyword evidence="12" id="KW-0539">Nucleus</keyword>
<dbReference type="FunFam" id="3.40.930.10:FF:000004">
    <property type="entry name" value="Anion exchange protein"/>
    <property type="match status" value="1"/>
</dbReference>
<feature type="region of interest" description="Disordered" evidence="15">
    <location>
        <begin position="462"/>
        <end position="494"/>
    </location>
</feature>
<dbReference type="CDD" id="cd22003">
    <property type="entry name" value="HMG-box_UBF1_rpt6-like"/>
    <property type="match status" value="1"/>
</dbReference>
<dbReference type="SUPFAM" id="SSF55804">
    <property type="entry name" value="Phoshotransferase/anion transport protein"/>
    <property type="match status" value="1"/>
</dbReference>
<dbReference type="PRINTS" id="PR01231">
    <property type="entry name" value="HCO3TRNSPORT"/>
</dbReference>
<dbReference type="Pfam" id="PF00505">
    <property type="entry name" value="HMG_box"/>
    <property type="match status" value="2"/>
</dbReference>
<dbReference type="GO" id="GO:0005452">
    <property type="term" value="F:solute:inorganic anion antiporter activity"/>
    <property type="evidence" value="ECO:0007669"/>
    <property type="project" value="InterPro"/>
</dbReference>
<keyword evidence="14" id="KW-0175">Coiled coil</keyword>
<dbReference type="EMBL" id="JAVHJS010000004">
    <property type="protein sequence ID" value="KAK2860740.1"/>
    <property type="molecule type" value="Genomic_DNA"/>
</dbReference>
<keyword evidence="5" id="KW-1003">Cell membrane</keyword>
<feature type="region of interest" description="Disordered" evidence="15">
    <location>
        <begin position="1891"/>
        <end position="2010"/>
    </location>
</feature>
<dbReference type="SMART" id="SM00398">
    <property type="entry name" value="HMG"/>
    <property type="match status" value="5"/>
</dbReference>
<feature type="region of interest" description="Disordered" evidence="15">
    <location>
        <begin position="82"/>
        <end position="159"/>
    </location>
</feature>
<feature type="transmembrane region" description="Helical" evidence="13">
    <location>
        <begin position="1156"/>
        <end position="1174"/>
    </location>
</feature>
<proteinExistence type="inferred from homology"/>
<dbReference type="Pfam" id="PF14887">
    <property type="entry name" value="HMG_box_5"/>
    <property type="match status" value="1"/>
</dbReference>
<dbReference type="GO" id="GO:0008509">
    <property type="term" value="F:monoatomic anion transmembrane transporter activity"/>
    <property type="evidence" value="ECO:0007669"/>
    <property type="project" value="InterPro"/>
</dbReference>
<keyword evidence="18" id="KW-1185">Reference proteome</keyword>
<feature type="transmembrane region" description="Helical" evidence="13">
    <location>
        <begin position="923"/>
        <end position="943"/>
    </location>
</feature>
<comment type="catalytic activity">
    <reaction evidence="11">
        <text>hydrogencarbonate(in) + chloride(out) = hydrogencarbonate(out) + chloride(in)</text>
        <dbReference type="Rhea" id="RHEA:72363"/>
        <dbReference type="ChEBI" id="CHEBI:17544"/>
        <dbReference type="ChEBI" id="CHEBI:17996"/>
    </reaction>
</comment>
<dbReference type="CDD" id="cd22000">
    <property type="entry name" value="HMG-box_UBF1_rpt3"/>
    <property type="match status" value="1"/>
</dbReference>
<feature type="domain" description="HMG box" evidence="16">
    <location>
        <begin position="1591"/>
        <end position="1655"/>
    </location>
</feature>
<feature type="transmembrane region" description="Helical" evidence="13">
    <location>
        <begin position="1083"/>
        <end position="1100"/>
    </location>
</feature>
<comment type="caution">
    <text evidence="17">The sequence shown here is derived from an EMBL/GenBank/DDBJ whole genome shotgun (WGS) entry which is preliminary data.</text>
</comment>
<sequence>MGDSQDIGDTTATAGLAGHFPAAVPLSPRRHGDDIDDEDDGDLNKTLGVQRFQQILSPAQRLPAEQHRTFNQEDLEGHRHLPLHIHHPLSKRLPSESRGKKSGRKRRCGGRRRGSASSGGAPTIEEDEQEEEVEEDQCSPQDGDGNATTPTPDNDPDAQAEPVQFFVCDEDSNGTAVVKNNLGISARLLSIVPESALHKSNSSPEDATTTDIIDGVHVQANGRRTSVPSLMSPDASSRLARSYDLQERRRTGDVTATELAHYQHMPTDESEAQMLATVDLDGMKSHRFEDVPGVRRHLVRKCSKGQVVHISKDHKEPSGRCRKLDRTPHEVFVELNELVMDKNQEMQWRETARWIKFEEDVEEETDRWGKPHVASLSFRSLLELRRTISHGVVLLDLDQRTLPGIAHQVVEQMIISDQIRAEDRANVLRALLLKHSHPSDGKEHSSFHRNISAASLTSLLPHHHSNNHVAPPEPTAADPLIAGSTDSDSQPCADIDKNEKDIPLVLGLHKSKSKHEFKLLEKIPENAEATVVLVGRVDFLDQPSMAFVRLQEAVLLESVLEVPIPVRFLFVLLGPPIANMDYHQIGRSISTLMSDKQFHEAAYSADERSDLLTAINSFLDCSIVLPPSEVGGDELLYSVARFQREMLRKRHEQEVKLQAKEPKRPEDEALLPPDKPVDDPLRRTGRPFGGAIRDARNRYPKYLSDFKDALNPQCMAAVIFIYFAALSPAITFGGLLGDKTEGLMGVSELIVATAVQGILFCLLGAQPLLVVGFSGPLLVFEEAFYSFCTSYGMEYLTGRVWIGFWLVIIVVVMVAFEGSFLVRFVSRFTQEIFSFLISLIFIYETFAKLAKIFRDHPLTSCNSTTENDTTPELLGNSSTTRNLAVKELNQPNTALLSLVLMSGTFFIAFYLRKFKNSAFFPGSLRRVIGDFGVPIAIFFMVLLDYSIKDTFTQKLSVPDGFSVTSPEKRGWVINPLGSDGQFPVWMMAASVLPALLVFILIFMETQITTLIVSKKERMLVKGSGFHLDLLIIVAVGGISALFGLPWLAAATVRSVTHANALTVMSKAVAPGDKPRIQEVKEQRVTGLLVAVLVGLSIVIGDILRKIPIAVLFGIFLYMGVMSLNGIQLTERMMLLLMPPKYHPDHMYVRKVRTLRMHLFTVIQVVCLAGLWAVMSTQASLAFPFVLILTVPMRKFLLPRIFTQREMHCLDADEAEPTFNMREGQDEYTEMHVPLAVDVCVCKSSSPCGAGRSFIPNQTLLLSDPFRLDSPGVVKRIEGLYHCRSGQSHLDCVVMNGSNSVAGAQTGRIKLEPGGDVWTKEDCLMLLERIKGMLPDGDTLKYKTTESHFDWDKVGFGSFTGDMCKQKWQKVSTEVRKYRTMTELIVDAIEYVKNPYKGKKLKTHPDFPKKPLTPYFRFFMEKRAKYAKIHPEMSNLDLTKILSKKYKELPEKKKLKYIQEFQREKESFEKNMARFKEDHPELIEERKKSDLPEKPKTPQQLWYNHEKKTFMKLHPEVSQKDLKEALRRQWSQLLDKKRLKWISKALELQKNYEDSMRAYHEAHPDANSEEHVKSVLTKAERQLKDKFDGRPTKPPPNGYSLYCAELMVNMKDVPSTERMVLCSKQWKMMTQKEKDMYQKRCEQKKKQYEIDLQRFIESLPDEERDRVLTEEKLGGSKLSIMGAGSHFVSKSLSAKDRGRDSELDQWVHGMPKEKKDGKKKTQLPETPKTAEEMWQQSVIGDYLAKYRNDRKKAQSTMEATWKGMEKKEKIPWIKKAAEDQKRYEVQYRTVRELVEMRTVPSGQGQKKQKFDGEPKKPPVSGYQMFSQELLTNGELNHFSLKERMVEIGKRWHKLSQSQKDKYKKQVEEQQLEYKAELDAWVKSLSPQARAVYKEFSSTKRRSTTKARGPGAKVRVTKGKAVGARAAALGAGGGKRSMAYRVKDTSDSEEEDNKSNSTDSEDEDDESSASTDSEDEDDDEDDENEEEDDEDDEDQSDGSSSSTDDSSDSESD</sequence>
<dbReference type="SUPFAM" id="SSF47095">
    <property type="entry name" value="HMG-box"/>
    <property type="match status" value="5"/>
</dbReference>
<feature type="compositionally biased region" description="Basic residues" evidence="15">
    <location>
        <begin position="100"/>
        <end position="114"/>
    </location>
</feature>
<dbReference type="Gene3D" id="1.10.30.10">
    <property type="entry name" value="High mobility group box domain"/>
    <property type="match status" value="5"/>
</dbReference>
<keyword evidence="10 13" id="KW-0472">Membrane</keyword>
<feature type="region of interest" description="Disordered" evidence="15">
    <location>
        <begin position="1798"/>
        <end position="1817"/>
    </location>
</feature>
<dbReference type="PRINTS" id="PR00165">
    <property type="entry name" value="ANIONEXCHNGR"/>
</dbReference>
<feature type="DNA-binding region" description="HMG box" evidence="12">
    <location>
        <begin position="1723"/>
        <end position="1790"/>
    </location>
</feature>
<feature type="transmembrane region" description="Helical" evidence="13">
    <location>
        <begin position="1106"/>
        <end position="1126"/>
    </location>
</feature>